<dbReference type="PROSITE" id="PS51332">
    <property type="entry name" value="B12_BINDING"/>
    <property type="match status" value="1"/>
</dbReference>
<dbReference type="InterPro" id="IPR006158">
    <property type="entry name" value="Cobalamin-bd"/>
</dbReference>
<dbReference type="InterPro" id="IPR036594">
    <property type="entry name" value="Meth_synthase_dom"/>
</dbReference>
<evidence type="ECO:0000256" key="2">
    <source>
        <dbReference type="ARBA" id="ARBA00023285"/>
    </source>
</evidence>
<keyword evidence="5" id="KW-1185">Reference proteome</keyword>
<evidence type="ECO:0000313" key="4">
    <source>
        <dbReference type="EMBL" id="MFC0567108.1"/>
    </source>
</evidence>
<dbReference type="InterPro" id="IPR050554">
    <property type="entry name" value="Met_Synthase/Corrinoid"/>
</dbReference>
<name>A0ABV6P4A9_9ACTN</name>
<dbReference type="PANTHER" id="PTHR45833:SF1">
    <property type="entry name" value="METHIONINE SYNTHASE"/>
    <property type="match status" value="1"/>
</dbReference>
<keyword evidence="2" id="KW-0170">Cobalt</keyword>
<dbReference type="Gene3D" id="3.40.50.280">
    <property type="entry name" value="Cobalamin-binding domain"/>
    <property type="match status" value="1"/>
</dbReference>
<protein>
    <submittedName>
        <fullName evidence="4">B12-binding domain-containing protein</fullName>
    </submittedName>
</protein>
<organism evidence="4 5">
    <name type="scientific">Plantactinospora siamensis</name>
    <dbReference type="NCBI Taxonomy" id="555372"/>
    <lineage>
        <taxon>Bacteria</taxon>
        <taxon>Bacillati</taxon>
        <taxon>Actinomycetota</taxon>
        <taxon>Actinomycetes</taxon>
        <taxon>Micromonosporales</taxon>
        <taxon>Micromonosporaceae</taxon>
        <taxon>Plantactinospora</taxon>
    </lineage>
</organism>
<dbReference type="InterPro" id="IPR003759">
    <property type="entry name" value="Cbl-bd_cap"/>
</dbReference>
<proteinExistence type="predicted"/>
<dbReference type="SUPFAM" id="SSF52242">
    <property type="entry name" value="Cobalamin (vitamin B12)-binding domain"/>
    <property type="match status" value="1"/>
</dbReference>
<sequence>MTDPTGALAAAYPELIQCLADADEYAATDVALGLLAAGVPAESVLLELIAPAQAQVGRWWQANEWSVAQEHAATHISERVVAAVSSYASPRPNRGRVVVACMDGEWHALPARLVAEVLRLRGWNVTFLGASVPAAHLVSYLHRNDAQAVALGCAVPMRLPQAHAMIEACRRADVPILVGGRGFGADGRWAERLGVTWAPDAVTAAELVGNEELLDRPPSGPPPQLADDEYAGLVRRRGELIDSALGALRQASPAVRDYTPDQLDRTIEDLGYIVDFLAAAVYVDDPTLFEEFLDWLLEVLGSRGVPAAPVQATLAHFAGELRDFPRARRFLGADRDLRVPAPAVTG</sequence>
<dbReference type="PANTHER" id="PTHR45833">
    <property type="entry name" value="METHIONINE SYNTHASE"/>
    <property type="match status" value="1"/>
</dbReference>
<dbReference type="Pfam" id="PF02310">
    <property type="entry name" value="B12-binding"/>
    <property type="match status" value="1"/>
</dbReference>
<dbReference type="EMBL" id="JBHLUE010000019">
    <property type="protein sequence ID" value="MFC0567108.1"/>
    <property type="molecule type" value="Genomic_DNA"/>
</dbReference>
<accession>A0ABV6P4A9</accession>
<dbReference type="Proteomes" id="UP001589894">
    <property type="component" value="Unassembled WGS sequence"/>
</dbReference>
<evidence type="ECO:0000259" key="3">
    <source>
        <dbReference type="PROSITE" id="PS51332"/>
    </source>
</evidence>
<dbReference type="Gene3D" id="1.10.1240.10">
    <property type="entry name" value="Methionine synthase domain"/>
    <property type="match status" value="1"/>
</dbReference>
<dbReference type="RefSeq" id="WP_377342329.1">
    <property type="nucleotide sequence ID" value="NZ_JBHLUE010000019.1"/>
</dbReference>
<reference evidence="4 5" key="1">
    <citation type="submission" date="2024-09" db="EMBL/GenBank/DDBJ databases">
        <authorList>
            <person name="Sun Q."/>
            <person name="Mori K."/>
        </authorList>
    </citation>
    <scope>NUCLEOTIDE SEQUENCE [LARGE SCALE GENOMIC DNA]</scope>
    <source>
        <strain evidence="4 5">TBRC 2205</strain>
    </source>
</reference>
<keyword evidence="1" id="KW-0479">Metal-binding</keyword>
<dbReference type="InterPro" id="IPR036724">
    <property type="entry name" value="Cobalamin-bd_sf"/>
</dbReference>
<gene>
    <name evidence="4" type="ORF">ACFFHU_23580</name>
</gene>
<evidence type="ECO:0000256" key="1">
    <source>
        <dbReference type="ARBA" id="ARBA00022723"/>
    </source>
</evidence>
<feature type="domain" description="B12-binding" evidence="3">
    <location>
        <begin position="94"/>
        <end position="224"/>
    </location>
</feature>
<evidence type="ECO:0000313" key="5">
    <source>
        <dbReference type="Proteomes" id="UP001589894"/>
    </source>
</evidence>
<comment type="caution">
    <text evidence="4">The sequence shown here is derived from an EMBL/GenBank/DDBJ whole genome shotgun (WGS) entry which is preliminary data.</text>
</comment>
<dbReference type="Pfam" id="PF02607">
    <property type="entry name" value="B12-binding_2"/>
    <property type="match status" value="1"/>
</dbReference>